<sequence length="179" mass="19874">MAVIRLLNVNFTRYSSYINNIKIRLSQPIDAGAINKLIYKDFLQNEPIVNSLHLSCNGIIPMFNELLNSPFAKDYSVVCVDENDSTKGTNAVLRCELVAVENGHGGNGICRKMVIEGLPLIVEKIPQIKFSIVETTNKYSLHAFIKAGFTLGSRIYFADHGVKKSENGTELIGGCYKIF</sequence>
<name>A0AC35TNI6_9BILA</name>
<accession>A0AC35TNI6</accession>
<dbReference type="Proteomes" id="UP000095286">
    <property type="component" value="Unplaced"/>
</dbReference>
<dbReference type="WBParaSite" id="RSKR_0000263333.1">
    <property type="protein sequence ID" value="RSKR_0000263333.1"/>
    <property type="gene ID" value="RSKR_0000263333"/>
</dbReference>
<organism evidence="1 2">
    <name type="scientific">Rhabditophanes sp. KR3021</name>
    <dbReference type="NCBI Taxonomy" id="114890"/>
    <lineage>
        <taxon>Eukaryota</taxon>
        <taxon>Metazoa</taxon>
        <taxon>Ecdysozoa</taxon>
        <taxon>Nematoda</taxon>
        <taxon>Chromadorea</taxon>
        <taxon>Rhabditida</taxon>
        <taxon>Tylenchina</taxon>
        <taxon>Panagrolaimomorpha</taxon>
        <taxon>Strongyloidoidea</taxon>
        <taxon>Alloionematidae</taxon>
        <taxon>Rhabditophanes</taxon>
    </lineage>
</organism>
<reference evidence="2" key="1">
    <citation type="submission" date="2016-11" db="UniProtKB">
        <authorList>
            <consortium name="WormBaseParasite"/>
        </authorList>
    </citation>
    <scope>IDENTIFICATION</scope>
    <source>
        <strain evidence="2">KR3021</strain>
    </source>
</reference>
<evidence type="ECO:0000313" key="1">
    <source>
        <dbReference type="Proteomes" id="UP000095286"/>
    </source>
</evidence>
<protein>
    <submittedName>
        <fullName evidence="2">N-acetyltransferase domain-containing protein</fullName>
    </submittedName>
</protein>
<proteinExistence type="predicted"/>
<evidence type="ECO:0000313" key="2">
    <source>
        <dbReference type="WBParaSite" id="RSKR_0000263333.1"/>
    </source>
</evidence>